<feature type="domain" description="Orotidine 5'-phosphate decarboxylase" evidence="17">
    <location>
        <begin position="31"/>
        <end position="284"/>
    </location>
</feature>
<dbReference type="HAMAP" id="MF_01208">
    <property type="entry name" value="PyrE"/>
    <property type="match status" value="1"/>
</dbReference>
<evidence type="ECO:0000256" key="12">
    <source>
        <dbReference type="ARBA" id="ARBA00022793"/>
    </source>
</evidence>
<dbReference type="InterPro" id="IPR001754">
    <property type="entry name" value="OMPdeCOase_dom"/>
</dbReference>
<evidence type="ECO:0000256" key="3">
    <source>
        <dbReference type="ARBA" id="ARBA00004889"/>
    </source>
</evidence>
<accession>A0A5A8CD35</accession>
<evidence type="ECO:0000256" key="6">
    <source>
        <dbReference type="ARBA" id="ARBA00011738"/>
    </source>
</evidence>
<evidence type="ECO:0000256" key="10">
    <source>
        <dbReference type="ARBA" id="ARBA00022676"/>
    </source>
</evidence>
<keyword evidence="12" id="KW-0210">Decarboxylase</keyword>
<evidence type="ECO:0000259" key="17">
    <source>
        <dbReference type="SMART" id="SM00934"/>
    </source>
</evidence>
<dbReference type="EC" id="4.1.1.23" evidence="8"/>
<evidence type="ECO:0000256" key="13">
    <source>
        <dbReference type="ARBA" id="ARBA00022975"/>
    </source>
</evidence>
<name>A0A5A8CD35_CAFRO</name>
<evidence type="ECO:0000313" key="18">
    <source>
        <dbReference type="EMBL" id="KAA0151053.1"/>
    </source>
</evidence>
<dbReference type="InterPro" id="IPR000836">
    <property type="entry name" value="PRTase_dom"/>
</dbReference>
<evidence type="ECO:0000256" key="14">
    <source>
        <dbReference type="ARBA" id="ARBA00023239"/>
    </source>
</evidence>
<gene>
    <name evidence="18" type="ORF">FNF31_06908</name>
</gene>
<dbReference type="SUPFAM" id="SSF51366">
    <property type="entry name" value="Ribulose-phoshate binding barrel"/>
    <property type="match status" value="1"/>
</dbReference>
<dbReference type="FunFam" id="3.40.50.2020:FF:000008">
    <property type="entry name" value="Orotate phosphoribosyltransferase"/>
    <property type="match status" value="1"/>
</dbReference>
<dbReference type="GO" id="GO:0006207">
    <property type="term" value="P:'de novo' pyrimidine nucleobase biosynthetic process"/>
    <property type="evidence" value="ECO:0007669"/>
    <property type="project" value="InterPro"/>
</dbReference>
<evidence type="ECO:0000256" key="9">
    <source>
        <dbReference type="ARBA" id="ARBA00021923"/>
    </source>
</evidence>
<dbReference type="SUPFAM" id="SSF53271">
    <property type="entry name" value="PRTase-like"/>
    <property type="match status" value="1"/>
</dbReference>
<organism evidence="18 19">
    <name type="scientific">Cafeteria roenbergensis</name>
    <name type="common">Marine flagellate</name>
    <dbReference type="NCBI Taxonomy" id="33653"/>
    <lineage>
        <taxon>Eukaryota</taxon>
        <taxon>Sar</taxon>
        <taxon>Stramenopiles</taxon>
        <taxon>Bigyra</taxon>
        <taxon>Opalozoa</taxon>
        <taxon>Bicosoecida</taxon>
        <taxon>Cafeteriaceae</taxon>
        <taxon>Cafeteria</taxon>
    </lineage>
</organism>
<evidence type="ECO:0000256" key="4">
    <source>
        <dbReference type="ARBA" id="ARBA00006340"/>
    </source>
</evidence>
<dbReference type="NCBIfam" id="TIGR02127">
    <property type="entry name" value="pyrF_sub2"/>
    <property type="match status" value="1"/>
</dbReference>
<dbReference type="Gene3D" id="3.20.20.70">
    <property type="entry name" value="Aldolase class I"/>
    <property type="match status" value="1"/>
</dbReference>
<comment type="similarity">
    <text evidence="4">Belongs to the purine/pyrimidine phosphoribosyltransferase family. PyrE subfamily.</text>
</comment>
<evidence type="ECO:0000256" key="11">
    <source>
        <dbReference type="ARBA" id="ARBA00022679"/>
    </source>
</evidence>
<dbReference type="SMART" id="SM00934">
    <property type="entry name" value="OMPdecase"/>
    <property type="match status" value="1"/>
</dbReference>
<dbReference type="EC" id="2.4.2.10" evidence="7"/>
<protein>
    <recommendedName>
        <fullName evidence="9">Orotidine 5'-phosphate decarboxylase</fullName>
        <ecNumber evidence="7">2.4.2.10</ecNumber>
        <ecNumber evidence="8">4.1.1.23</ecNumber>
    </recommendedName>
    <alternativeName>
        <fullName evidence="15">OMP decarboxylase</fullName>
    </alternativeName>
</protein>
<dbReference type="InterPro" id="IPR004467">
    <property type="entry name" value="Or_phspho_trans_dom"/>
</dbReference>
<evidence type="ECO:0000256" key="5">
    <source>
        <dbReference type="ARBA" id="ARBA00008847"/>
    </source>
</evidence>
<sequence length="548" mass="54587">MAASTEAAPTAPGAEAFFARLEARCREINSVLCVGLDPHGADLAPKTAEGALEFCKRIAAAAAPVAAAYKPNAAFFEAFGAPGWAALKSLVAFLQAELGGIVVLDCKRGDIGSTSDAYAEACFCDLGADAVTLHGYMGADSVDPFAASGKPEAAGARPAAARGAFVLCKTSNPSSSEVQSLPLAAGAAGAATTVFEAVALSSAKWGCGSANVGLVVGATDLDALRRVRRLRPDVWILAPGVGAQGASAADVAAAAVRPDGLGVLVPVSRGISRAEDPAAAARSLCSELNEAREAAAAAAGAAAAAAAAAEAASAPAAGGGAVVAGSPSLAPHQLSFLRTAIAEGVLRFGSFTLKSGRSSPYFFNAGRFVRGSAVAAVGAAYARAVIDSGLEFDVVFGPAYKGIPLATAVGMSLAAAGADTAVAYNRKEAKDHGEGGLLVGADVAGKRVLLVDDVMSSGKAVLEAAEVLSAAGATLAGVVVGLDRQERRSATDARPSTAFVAEELGIRVVSVARLDDLITLLEAAADPATAEHLPAMAAYRDEWGVRSA</sequence>
<keyword evidence="11" id="KW-0808">Transferase</keyword>
<evidence type="ECO:0000256" key="2">
    <source>
        <dbReference type="ARBA" id="ARBA00004861"/>
    </source>
</evidence>
<comment type="pathway">
    <text evidence="2">Pyrimidine metabolism; UMP biosynthesis via de novo pathway; UMP from orotate: step 2/2.</text>
</comment>
<dbReference type="InterPro" id="IPR011995">
    <property type="entry name" value="OMPdecase_type-2"/>
</dbReference>
<dbReference type="EMBL" id="VLTM01000118">
    <property type="protein sequence ID" value="KAA0151053.1"/>
    <property type="molecule type" value="Genomic_DNA"/>
</dbReference>
<evidence type="ECO:0000313" key="19">
    <source>
        <dbReference type="Proteomes" id="UP000325113"/>
    </source>
</evidence>
<dbReference type="Proteomes" id="UP000325113">
    <property type="component" value="Unassembled WGS sequence"/>
</dbReference>
<dbReference type="InterPro" id="IPR013785">
    <property type="entry name" value="Aldolase_TIM"/>
</dbReference>
<evidence type="ECO:0000256" key="15">
    <source>
        <dbReference type="ARBA" id="ARBA00033428"/>
    </source>
</evidence>
<keyword evidence="14" id="KW-0456">Lyase</keyword>
<comment type="subunit">
    <text evidence="6">Homodimer.</text>
</comment>
<dbReference type="PANTHER" id="PTHR43375:SF1">
    <property type="entry name" value="OROTIDINE 5'-PHOSPHATE DECARBOXYLASE"/>
    <property type="match status" value="1"/>
</dbReference>
<evidence type="ECO:0000256" key="8">
    <source>
        <dbReference type="ARBA" id="ARBA00012321"/>
    </source>
</evidence>
<evidence type="ECO:0000256" key="7">
    <source>
        <dbReference type="ARBA" id="ARBA00011971"/>
    </source>
</evidence>
<dbReference type="InterPro" id="IPR029057">
    <property type="entry name" value="PRTase-like"/>
</dbReference>
<dbReference type="Pfam" id="PF00215">
    <property type="entry name" value="OMPdecase"/>
    <property type="match status" value="1"/>
</dbReference>
<dbReference type="AlphaFoldDB" id="A0A5A8CD35"/>
<dbReference type="InterPro" id="IPR023031">
    <property type="entry name" value="OPRT"/>
</dbReference>
<comment type="pathway">
    <text evidence="3">Pyrimidine metabolism; UMP biosynthesis via de novo pathway; UMP from orotate: step 1/2.</text>
</comment>
<proteinExistence type="inferred from homology"/>
<comment type="function">
    <text evidence="1">Catalyzes the transfer of a ribosyl phosphate group from 5-phosphoribose 1-diphosphate to orotate, leading to the formation of orotidine monophosphate (OMP).</text>
</comment>
<keyword evidence="10" id="KW-0328">Glycosyltransferase</keyword>
<dbReference type="CDD" id="cd06223">
    <property type="entry name" value="PRTases_typeI"/>
    <property type="match status" value="1"/>
</dbReference>
<dbReference type="UniPathway" id="UPA00070">
    <property type="reaction ID" value="UER00119"/>
</dbReference>
<reference evidence="18 19" key="1">
    <citation type="submission" date="2019-07" db="EMBL/GenBank/DDBJ databases">
        <title>Genomes of Cafeteria roenbergensis.</title>
        <authorList>
            <person name="Fischer M.G."/>
            <person name="Hackl T."/>
            <person name="Roman M."/>
        </authorList>
    </citation>
    <scope>NUCLEOTIDE SEQUENCE [LARGE SCALE GENOMIC DNA]</scope>
    <source>
        <strain evidence="18 19">Cflag</strain>
    </source>
</reference>
<evidence type="ECO:0000256" key="16">
    <source>
        <dbReference type="ARBA" id="ARBA00049157"/>
    </source>
</evidence>
<dbReference type="GO" id="GO:0004590">
    <property type="term" value="F:orotidine-5'-phosphate decarboxylase activity"/>
    <property type="evidence" value="ECO:0007669"/>
    <property type="project" value="UniProtKB-EC"/>
</dbReference>
<dbReference type="PANTHER" id="PTHR43375">
    <property type="entry name" value="OROTIDINE 5'-PHOSPHATE DECARBOXYLASE"/>
    <property type="match status" value="1"/>
</dbReference>
<dbReference type="GO" id="GO:0004588">
    <property type="term" value="F:orotate phosphoribosyltransferase activity"/>
    <property type="evidence" value="ECO:0007669"/>
    <property type="project" value="UniProtKB-EC"/>
</dbReference>
<dbReference type="NCBIfam" id="TIGR00336">
    <property type="entry name" value="pyrE"/>
    <property type="match status" value="1"/>
</dbReference>
<dbReference type="Gene3D" id="3.40.50.2020">
    <property type="match status" value="1"/>
</dbReference>
<dbReference type="Pfam" id="PF00156">
    <property type="entry name" value="Pribosyltran"/>
    <property type="match status" value="1"/>
</dbReference>
<comment type="catalytic activity">
    <reaction evidence="16">
        <text>orotidine 5'-phosphate + H(+) = UMP + CO2</text>
        <dbReference type="Rhea" id="RHEA:11596"/>
        <dbReference type="ChEBI" id="CHEBI:15378"/>
        <dbReference type="ChEBI" id="CHEBI:16526"/>
        <dbReference type="ChEBI" id="CHEBI:57538"/>
        <dbReference type="ChEBI" id="CHEBI:57865"/>
        <dbReference type="EC" id="4.1.1.23"/>
    </reaction>
</comment>
<dbReference type="InterPro" id="IPR011060">
    <property type="entry name" value="RibuloseP-bd_barrel"/>
</dbReference>
<comment type="caution">
    <text evidence="18">The sequence shown here is derived from an EMBL/GenBank/DDBJ whole genome shotgun (WGS) entry which is preliminary data.</text>
</comment>
<keyword evidence="13" id="KW-0665">Pyrimidine biosynthesis</keyword>
<dbReference type="GO" id="GO:0044205">
    <property type="term" value="P:'de novo' UMP biosynthetic process"/>
    <property type="evidence" value="ECO:0007669"/>
    <property type="project" value="UniProtKB-UniPathway"/>
</dbReference>
<evidence type="ECO:0000256" key="1">
    <source>
        <dbReference type="ARBA" id="ARBA00003769"/>
    </source>
</evidence>
<dbReference type="CDD" id="cd04725">
    <property type="entry name" value="OMP_decarboxylase_like"/>
    <property type="match status" value="1"/>
</dbReference>
<comment type="similarity">
    <text evidence="5">Belongs to the OMP decarboxylase family. Type 2 subfamily.</text>
</comment>